<feature type="domain" description="DZANK-type" evidence="1">
    <location>
        <begin position="57"/>
        <end position="106"/>
    </location>
</feature>
<dbReference type="AlphaFoldDB" id="A0AAW9N0Z4"/>
<name>A0AAW9N0Z4_9FIRM</name>
<sequence>MDKLVEKYFEIGKLAHRYYLDHKSLGKEFDKISESIIEIEKNSPEYKEAIKREDCSCPNCGYSFDSDSNFCSNCGLNLDKFFKEQVVCEKCGNRMEADDKFCSICGYKR</sequence>
<proteinExistence type="predicted"/>
<accession>A0AAW9N0Z4</accession>
<dbReference type="EMBL" id="JAYKOT010000003">
    <property type="protein sequence ID" value="MEB3429957.1"/>
    <property type="molecule type" value="Genomic_DNA"/>
</dbReference>
<protein>
    <submittedName>
        <fullName evidence="2">Zinc-ribbon domain-containing protein</fullName>
    </submittedName>
</protein>
<organism evidence="2 3">
    <name type="scientific">Citroniella saccharovorans</name>
    <dbReference type="NCBI Taxonomy" id="2053367"/>
    <lineage>
        <taxon>Bacteria</taxon>
        <taxon>Bacillati</taxon>
        <taxon>Bacillota</taxon>
        <taxon>Tissierellia</taxon>
        <taxon>Tissierellales</taxon>
        <taxon>Peptoniphilaceae</taxon>
        <taxon>Citroniella</taxon>
    </lineage>
</organism>
<dbReference type="InterPro" id="IPR025874">
    <property type="entry name" value="DZR"/>
</dbReference>
<reference evidence="2 3" key="1">
    <citation type="submission" date="2024-01" db="EMBL/GenBank/DDBJ databases">
        <title>Complete genome sequence of Citroniella saccharovorans strain M6.X9, isolated from human fecal sample.</title>
        <authorList>
            <person name="Cheng G."/>
            <person name="Westerholm M."/>
            <person name="Schnurer A."/>
        </authorList>
    </citation>
    <scope>NUCLEOTIDE SEQUENCE [LARGE SCALE GENOMIC DNA]</scope>
    <source>
        <strain evidence="2 3">DSM 29873</strain>
    </source>
</reference>
<dbReference type="Pfam" id="PF12773">
    <property type="entry name" value="DZR"/>
    <property type="match status" value="1"/>
</dbReference>
<evidence type="ECO:0000313" key="2">
    <source>
        <dbReference type="EMBL" id="MEB3429957.1"/>
    </source>
</evidence>
<keyword evidence="3" id="KW-1185">Reference proteome</keyword>
<evidence type="ECO:0000259" key="1">
    <source>
        <dbReference type="Pfam" id="PF12773"/>
    </source>
</evidence>
<gene>
    <name evidence="2" type="ORF">VLK81_08045</name>
</gene>
<evidence type="ECO:0000313" key="3">
    <source>
        <dbReference type="Proteomes" id="UP001357733"/>
    </source>
</evidence>
<comment type="caution">
    <text evidence="2">The sequence shown here is derived from an EMBL/GenBank/DDBJ whole genome shotgun (WGS) entry which is preliminary data.</text>
</comment>
<dbReference type="RefSeq" id="WP_324620111.1">
    <property type="nucleotide sequence ID" value="NZ_JAYKOT010000003.1"/>
</dbReference>
<dbReference type="Proteomes" id="UP001357733">
    <property type="component" value="Unassembled WGS sequence"/>
</dbReference>